<reference evidence="1" key="1">
    <citation type="submission" date="2021-01" db="EMBL/GenBank/DDBJ databases">
        <authorList>
            <person name="Sun Q."/>
        </authorList>
    </citation>
    <scope>NUCLEOTIDE SEQUENCE</scope>
    <source>
        <strain evidence="1">YIM B02566</strain>
    </source>
</reference>
<evidence type="ECO:0000313" key="2">
    <source>
        <dbReference type="Proteomes" id="UP000616151"/>
    </source>
</evidence>
<comment type="caution">
    <text evidence="1">The sequence shown here is derived from an EMBL/GenBank/DDBJ whole genome shotgun (WGS) entry which is preliminary data.</text>
</comment>
<protein>
    <submittedName>
        <fullName evidence="1">Uncharacterized protein</fullName>
    </submittedName>
</protein>
<accession>A0ACC5R5F5</accession>
<evidence type="ECO:0000313" key="1">
    <source>
        <dbReference type="EMBL" id="MBK1867850.1"/>
    </source>
</evidence>
<sequence length="72" mass="8034">MDKIALLALFTKARRRAEAGDLGIADQHEIVTELERQGLSSEEARLILAKLVDAQELDLAEMERLLDVMDKG</sequence>
<dbReference type="EMBL" id="JAENHL010000007">
    <property type="protein sequence ID" value="MBK1867850.1"/>
    <property type="molecule type" value="Genomic_DNA"/>
</dbReference>
<name>A0ACC5R5F5_9HYPH</name>
<organism evidence="1 2">
    <name type="scientific">Taklimakanibacter albus</name>
    <dbReference type="NCBI Taxonomy" id="2800327"/>
    <lineage>
        <taxon>Bacteria</taxon>
        <taxon>Pseudomonadati</taxon>
        <taxon>Pseudomonadota</taxon>
        <taxon>Alphaproteobacteria</taxon>
        <taxon>Hyphomicrobiales</taxon>
        <taxon>Aestuariivirgaceae</taxon>
        <taxon>Taklimakanibacter</taxon>
    </lineage>
</organism>
<gene>
    <name evidence="1" type="ORF">JHL16_15945</name>
</gene>
<keyword evidence="2" id="KW-1185">Reference proteome</keyword>
<dbReference type="Proteomes" id="UP000616151">
    <property type="component" value="Unassembled WGS sequence"/>
</dbReference>
<proteinExistence type="predicted"/>